<dbReference type="NCBIfam" id="TIGR00206">
    <property type="entry name" value="fliF"/>
    <property type="match status" value="1"/>
</dbReference>
<dbReference type="GO" id="GO:0003774">
    <property type="term" value="F:cytoskeletal motor activity"/>
    <property type="evidence" value="ECO:0007669"/>
    <property type="project" value="InterPro"/>
</dbReference>
<sequence>MNPALSGALGRATTTLKGFTPGQKAVTALALVAIVVGGLLFSRWAGQPTYAPLFTGLAGEDASAIVEELNAAGTPYQLEDGGSTILVPRETVYDTRIAMSGQGLPAGEATGYALLDEQSMTSSEFQQTTAYKRALEGELGKTIGSIEGVEAAVVHLAIPEKDVFTDDEDRPTASVLVETQRGRDLGSQQVQAVVNLVSSSVEGMDPDAVTVADATGRVLSSPDGGTGGAAGDLRSQQTRDYEDRVSSSLQAMLDKVVGPGHSVVRLTADLDYDQTQTTSESYTDPRVPPLADSTESETYTGAGAGQAGGALGYNGVLGPDNDTTLTNGAGAGGADSTYEKTKRTVNNSVNKVTEVRKAAPGTVRKLNVAVLLDTRTAGTVDPAQVQALVTSAAGVDAARGDTIQVSAMPFDDSAEQSAAAELAEAKAAEAAAARNALFKGVGLAALALLALLWGAVVRRRRRKKAAAQLSEDEKIQLEKLQAALELQAANEAAALEGASEALALEAADPVDPRAGQLALARDEINEMVQNQPEQVAQLLRGWMADRRS</sequence>
<keyword evidence="6 11" id="KW-1133">Transmembrane helix</keyword>
<dbReference type="InterPro" id="IPR000067">
    <property type="entry name" value="FlgMring_FliF"/>
</dbReference>
<dbReference type="Gene3D" id="3.30.300.30">
    <property type="match status" value="1"/>
</dbReference>
<evidence type="ECO:0000256" key="1">
    <source>
        <dbReference type="ARBA" id="ARBA00004117"/>
    </source>
</evidence>
<dbReference type="PRINTS" id="PR01009">
    <property type="entry name" value="FLGMRINGFLIF"/>
</dbReference>
<comment type="similarity">
    <text evidence="3 9">Belongs to the FliF family.</text>
</comment>
<keyword evidence="14" id="KW-0282">Flagellum</keyword>
<dbReference type="Pfam" id="PF01514">
    <property type="entry name" value="YscJ_FliF"/>
    <property type="match status" value="1"/>
</dbReference>
<keyword evidence="14" id="KW-0966">Cell projection</keyword>
<feature type="domain" description="Flagellar M-ring N-terminal" evidence="12">
    <location>
        <begin position="46"/>
        <end position="220"/>
    </location>
</feature>
<dbReference type="GO" id="GO:0005886">
    <property type="term" value="C:plasma membrane"/>
    <property type="evidence" value="ECO:0007669"/>
    <property type="project" value="UniProtKB-SubCell"/>
</dbReference>
<gene>
    <name evidence="14" type="primary">fliF</name>
    <name evidence="14" type="ORF">D5H78_18375</name>
</gene>
<dbReference type="InterPro" id="IPR006182">
    <property type="entry name" value="FliF_N_dom"/>
</dbReference>
<evidence type="ECO:0000256" key="11">
    <source>
        <dbReference type="SAM" id="Phobius"/>
    </source>
</evidence>
<keyword evidence="5 11" id="KW-0812">Transmembrane</keyword>
<evidence type="ECO:0000256" key="3">
    <source>
        <dbReference type="ARBA" id="ARBA00007971"/>
    </source>
</evidence>
<keyword evidence="4" id="KW-1003">Cell membrane</keyword>
<evidence type="ECO:0000256" key="5">
    <source>
        <dbReference type="ARBA" id="ARBA00022692"/>
    </source>
</evidence>
<dbReference type="OrthoDB" id="9807026at2"/>
<feature type="domain" description="Flagellar M-ring C-terminal" evidence="13">
    <location>
        <begin position="253"/>
        <end position="410"/>
    </location>
</feature>
<dbReference type="PANTHER" id="PTHR30046:SF0">
    <property type="entry name" value="FLAGELLAR M-RING PROTEIN"/>
    <property type="match status" value="1"/>
</dbReference>
<organism evidence="14 15">
    <name type="scientific">Vallicoccus soli</name>
    <dbReference type="NCBI Taxonomy" id="2339232"/>
    <lineage>
        <taxon>Bacteria</taxon>
        <taxon>Bacillati</taxon>
        <taxon>Actinomycetota</taxon>
        <taxon>Actinomycetes</taxon>
        <taxon>Motilibacterales</taxon>
        <taxon>Vallicoccaceae</taxon>
        <taxon>Vallicoccus</taxon>
    </lineage>
</organism>
<evidence type="ECO:0000256" key="2">
    <source>
        <dbReference type="ARBA" id="ARBA00004651"/>
    </source>
</evidence>
<dbReference type="Pfam" id="PF08345">
    <property type="entry name" value="YscJ_FliF_C"/>
    <property type="match status" value="1"/>
</dbReference>
<evidence type="ECO:0000313" key="15">
    <source>
        <dbReference type="Proteomes" id="UP000265614"/>
    </source>
</evidence>
<feature type="transmembrane region" description="Helical" evidence="11">
    <location>
        <begin position="436"/>
        <end position="456"/>
    </location>
</feature>
<comment type="function">
    <text evidence="9">The M ring may be actively involved in energy transduction.</text>
</comment>
<evidence type="ECO:0000256" key="6">
    <source>
        <dbReference type="ARBA" id="ARBA00022989"/>
    </source>
</evidence>
<accession>A0A3A3YSU9</accession>
<evidence type="ECO:0000259" key="13">
    <source>
        <dbReference type="Pfam" id="PF08345"/>
    </source>
</evidence>
<keyword evidence="7 11" id="KW-0472">Membrane</keyword>
<feature type="region of interest" description="Disordered" evidence="10">
    <location>
        <begin position="217"/>
        <end position="246"/>
    </location>
</feature>
<dbReference type="RefSeq" id="WP_119951952.1">
    <property type="nucleotide sequence ID" value="NZ_QZEZ01000012.1"/>
</dbReference>
<dbReference type="GO" id="GO:0071973">
    <property type="term" value="P:bacterial-type flagellum-dependent cell motility"/>
    <property type="evidence" value="ECO:0007669"/>
    <property type="project" value="InterPro"/>
</dbReference>
<dbReference type="PANTHER" id="PTHR30046">
    <property type="entry name" value="FLAGELLAR M-RING PROTEIN"/>
    <property type="match status" value="1"/>
</dbReference>
<dbReference type="EMBL" id="QZEZ01000012">
    <property type="protein sequence ID" value="RJK92817.1"/>
    <property type="molecule type" value="Genomic_DNA"/>
</dbReference>
<dbReference type="PIRSF" id="PIRSF004862">
    <property type="entry name" value="FliF"/>
    <property type="match status" value="1"/>
</dbReference>
<evidence type="ECO:0000256" key="10">
    <source>
        <dbReference type="SAM" id="MobiDB-lite"/>
    </source>
</evidence>
<reference evidence="14 15" key="1">
    <citation type="submission" date="2018-09" db="EMBL/GenBank/DDBJ databases">
        <title>YIM 75000 draft genome.</title>
        <authorList>
            <person name="Tang S."/>
            <person name="Feng Y."/>
        </authorList>
    </citation>
    <scope>NUCLEOTIDE SEQUENCE [LARGE SCALE GENOMIC DNA]</scope>
    <source>
        <strain evidence="14 15">YIM 75000</strain>
    </source>
</reference>
<comment type="caution">
    <text evidence="14">The sequence shown here is derived from an EMBL/GenBank/DDBJ whole genome shotgun (WGS) entry which is preliminary data.</text>
</comment>
<dbReference type="InterPro" id="IPR013556">
    <property type="entry name" value="Flag_M-ring_C"/>
</dbReference>
<evidence type="ECO:0000259" key="12">
    <source>
        <dbReference type="Pfam" id="PF01514"/>
    </source>
</evidence>
<dbReference type="GO" id="GO:0009431">
    <property type="term" value="C:bacterial-type flagellum basal body, MS ring"/>
    <property type="evidence" value="ECO:0007669"/>
    <property type="project" value="InterPro"/>
</dbReference>
<evidence type="ECO:0000256" key="4">
    <source>
        <dbReference type="ARBA" id="ARBA00022475"/>
    </source>
</evidence>
<name>A0A3A3YSU9_9ACTN</name>
<dbReference type="Proteomes" id="UP000265614">
    <property type="component" value="Unassembled WGS sequence"/>
</dbReference>
<keyword evidence="14" id="KW-0969">Cilium</keyword>
<dbReference type="InterPro" id="IPR043427">
    <property type="entry name" value="YscJ/FliF"/>
</dbReference>
<evidence type="ECO:0000313" key="14">
    <source>
        <dbReference type="EMBL" id="RJK92817.1"/>
    </source>
</evidence>
<comment type="subcellular location">
    <subcellularLocation>
        <location evidence="1 9">Bacterial flagellum basal body</location>
    </subcellularLocation>
    <subcellularLocation>
        <location evidence="2">Cell membrane</location>
        <topology evidence="2">Multi-pass membrane protein</topology>
    </subcellularLocation>
</comment>
<evidence type="ECO:0000256" key="9">
    <source>
        <dbReference type="PIRNR" id="PIRNR004862"/>
    </source>
</evidence>
<keyword evidence="15" id="KW-1185">Reference proteome</keyword>
<keyword evidence="8 9" id="KW-0975">Bacterial flagellum</keyword>
<dbReference type="AlphaFoldDB" id="A0A3A3YSU9"/>
<protein>
    <recommendedName>
        <fullName evidence="9">Flagellar M-ring protein</fullName>
    </recommendedName>
</protein>
<evidence type="ECO:0000256" key="7">
    <source>
        <dbReference type="ARBA" id="ARBA00023136"/>
    </source>
</evidence>
<dbReference type="InterPro" id="IPR045851">
    <property type="entry name" value="AMP-bd_C_sf"/>
</dbReference>
<feature type="region of interest" description="Disordered" evidence="10">
    <location>
        <begin position="275"/>
        <end position="297"/>
    </location>
</feature>
<evidence type="ECO:0000256" key="8">
    <source>
        <dbReference type="ARBA" id="ARBA00023143"/>
    </source>
</evidence>
<proteinExistence type="inferred from homology"/>